<feature type="compositionally biased region" description="Basic residues" evidence="1">
    <location>
        <begin position="252"/>
        <end position="264"/>
    </location>
</feature>
<dbReference type="KEGG" id="fsy:FsymDg_0244"/>
<keyword evidence="3" id="KW-1185">Reference proteome</keyword>
<gene>
    <name evidence="2" type="ordered locus">FsymDg_0244</name>
</gene>
<feature type="compositionally biased region" description="Low complexity" evidence="1">
    <location>
        <begin position="155"/>
        <end position="213"/>
    </location>
</feature>
<reference evidence="2 3" key="1">
    <citation type="submission" date="2011-05" db="EMBL/GenBank/DDBJ databases">
        <title>Complete sequence of chromosome of Frankia symbiont of Datisca glomerata.</title>
        <authorList>
            <consortium name="US DOE Joint Genome Institute"/>
            <person name="Lucas S."/>
            <person name="Han J."/>
            <person name="Lapidus A."/>
            <person name="Cheng J.-F."/>
            <person name="Goodwin L."/>
            <person name="Pitluck S."/>
            <person name="Peters L."/>
            <person name="Mikhailova N."/>
            <person name="Chertkov O."/>
            <person name="Teshima H."/>
            <person name="Han C."/>
            <person name="Tapia R."/>
            <person name="Land M."/>
            <person name="Hauser L."/>
            <person name="Kyrpides N."/>
            <person name="Ivanova N."/>
            <person name="Pagani I."/>
            <person name="Berry A."/>
            <person name="Pawlowski K."/>
            <person name="Persson T."/>
            <person name="Vanden Heuvel B."/>
            <person name="Benson D."/>
            <person name="Woyke T."/>
        </authorList>
    </citation>
    <scope>NUCLEOTIDE SEQUENCE [LARGE SCALE GENOMIC DNA]</scope>
    <source>
        <strain evidence="3">4085684</strain>
    </source>
</reference>
<dbReference type="Proteomes" id="UP000001549">
    <property type="component" value="Chromosome"/>
</dbReference>
<dbReference type="HOGENOM" id="CLU_1052726_0_0_11"/>
<feature type="compositionally biased region" description="Low complexity" evidence="1">
    <location>
        <begin position="223"/>
        <end position="237"/>
    </location>
</feature>
<feature type="region of interest" description="Disordered" evidence="1">
    <location>
        <begin position="102"/>
        <end position="264"/>
    </location>
</feature>
<protein>
    <submittedName>
        <fullName evidence="2">Uncharacterized protein</fullName>
    </submittedName>
</protein>
<evidence type="ECO:0000256" key="1">
    <source>
        <dbReference type="SAM" id="MobiDB-lite"/>
    </source>
</evidence>
<organism evidence="2 3">
    <name type="scientific">Candidatus Protofrankia datiscae</name>
    <dbReference type="NCBI Taxonomy" id="2716812"/>
    <lineage>
        <taxon>Bacteria</taxon>
        <taxon>Bacillati</taxon>
        <taxon>Actinomycetota</taxon>
        <taxon>Actinomycetes</taxon>
        <taxon>Frankiales</taxon>
        <taxon>Frankiaceae</taxon>
        <taxon>Protofrankia</taxon>
    </lineage>
</organism>
<dbReference type="EMBL" id="CP002801">
    <property type="protein sequence ID" value="AEH07816.1"/>
    <property type="molecule type" value="Genomic_DNA"/>
</dbReference>
<dbReference type="AlphaFoldDB" id="F8B2U0"/>
<name>F8B2U0_9ACTN</name>
<evidence type="ECO:0000313" key="3">
    <source>
        <dbReference type="Proteomes" id="UP000001549"/>
    </source>
</evidence>
<sequence length="264" mass="27022">MDTPSDLERSRLLLVWLQARRAVDRCLSDLLAAGPAGERRVREQLELVNDLESRAREAFVQYRSAVLQPLPDTDPADALDTAGSADAAGVVGWTVPLDAAGRPRLGVVRTDQPGPDPERDQVTGTAPSTVDPGPVPGTGTDLGRSASRSGKDLGRTASGSTSTTRTGPPTDSACPGSPAATAPAGGTSGPPTGSPTGITGATGTAAGRPSSAPSVPPAPPARPSGSLPSAPLPSARVIPFAGRDRETDITRRTRAIRGSQRRHR</sequence>
<proteinExistence type="predicted"/>
<accession>F8B2U0</accession>
<dbReference type="RefSeq" id="WP_013871811.1">
    <property type="nucleotide sequence ID" value="NC_015656.1"/>
</dbReference>
<evidence type="ECO:0000313" key="2">
    <source>
        <dbReference type="EMBL" id="AEH07816.1"/>
    </source>
</evidence>
<feature type="compositionally biased region" description="Basic and acidic residues" evidence="1">
    <location>
        <begin position="242"/>
        <end position="251"/>
    </location>
</feature>
<dbReference type="STRING" id="656024.FsymDg_0244"/>